<dbReference type="InterPro" id="IPR002347">
    <property type="entry name" value="SDR_fam"/>
</dbReference>
<dbReference type="RefSeq" id="WP_016548507.1">
    <property type="nucleotide sequence ID" value="NZ_AKWZ02000003.1"/>
</dbReference>
<evidence type="ECO:0000313" key="5">
    <source>
        <dbReference type="Proteomes" id="UP000014540"/>
    </source>
</evidence>
<dbReference type="PANTHER" id="PTHR24322:SF736">
    <property type="entry name" value="RETINOL DEHYDROGENASE 10"/>
    <property type="match status" value="1"/>
</dbReference>
<keyword evidence="2" id="KW-0560">Oxidoreductase</keyword>
<organism evidence="4 5">
    <name type="scientific">Leptospira fainei serovar Hurstbridge str. BUT 6</name>
    <dbReference type="NCBI Taxonomy" id="1193011"/>
    <lineage>
        <taxon>Bacteria</taxon>
        <taxon>Pseudomonadati</taxon>
        <taxon>Spirochaetota</taxon>
        <taxon>Spirochaetia</taxon>
        <taxon>Leptospirales</taxon>
        <taxon>Leptospiraceae</taxon>
        <taxon>Leptospira</taxon>
    </lineage>
</organism>
<gene>
    <name evidence="4" type="ORF">LEP1GSC058_1901</name>
</gene>
<sequence length="281" mass="31146">MEKLKGKNAIVTGGAMGIGLATAHRLVNEGCNVTIWDFNKEALAKASEELKALKKADVYSQLCDVADKSEVKALAMKAEQEMGCVDFLINNAGIERHGRFTEKPLEDWEKVNAVNLNAVYFTTYAILPGMLRRNYGHIVNISSGAGIVGAADLAAYCASKWAVWGFTESLRMESKMDRKNVRFSSIHPFFLKEGIFKGSQINFLGEFLIPRISTHDKVAKAIVDKALKKGRNTVKIPVTLHLAIILRAFLPDFIFNFVIGRLLGVGRGMKNWVGQEVQEVR</sequence>
<evidence type="ECO:0000256" key="2">
    <source>
        <dbReference type="ARBA" id="ARBA00023002"/>
    </source>
</evidence>
<dbReference type="Gene3D" id="3.40.50.720">
    <property type="entry name" value="NAD(P)-binding Rossmann-like Domain"/>
    <property type="match status" value="1"/>
</dbReference>
<evidence type="ECO:0000256" key="1">
    <source>
        <dbReference type="ARBA" id="ARBA00006484"/>
    </source>
</evidence>
<dbReference type="Proteomes" id="UP000014540">
    <property type="component" value="Unassembled WGS sequence"/>
</dbReference>
<keyword evidence="5" id="KW-1185">Reference proteome</keyword>
<evidence type="ECO:0000256" key="3">
    <source>
        <dbReference type="RuleBase" id="RU000363"/>
    </source>
</evidence>
<accession>S3V461</accession>
<dbReference type="PRINTS" id="PR00080">
    <property type="entry name" value="SDRFAMILY"/>
</dbReference>
<dbReference type="SUPFAM" id="SSF51735">
    <property type="entry name" value="NAD(P)-binding Rossmann-fold domains"/>
    <property type="match status" value="1"/>
</dbReference>
<dbReference type="InterPro" id="IPR020904">
    <property type="entry name" value="Sc_DH/Rdtase_CS"/>
</dbReference>
<proteinExistence type="inferred from homology"/>
<dbReference type="EMBL" id="AKWZ02000003">
    <property type="protein sequence ID" value="EPG75419.1"/>
    <property type="molecule type" value="Genomic_DNA"/>
</dbReference>
<name>S3V461_9LEPT</name>
<dbReference type="GO" id="GO:0016616">
    <property type="term" value="F:oxidoreductase activity, acting on the CH-OH group of donors, NAD or NADP as acceptor"/>
    <property type="evidence" value="ECO:0007669"/>
    <property type="project" value="TreeGrafter"/>
</dbReference>
<dbReference type="Pfam" id="PF00106">
    <property type="entry name" value="adh_short"/>
    <property type="match status" value="1"/>
</dbReference>
<reference evidence="4" key="1">
    <citation type="submission" date="2013-04" db="EMBL/GenBank/DDBJ databases">
        <authorList>
            <person name="Harkins D.M."/>
            <person name="Durkin A.S."/>
            <person name="Selengut J.D."/>
            <person name="Sanka R."/>
            <person name="DePew J."/>
            <person name="Purushe J."/>
            <person name="Ahmed A."/>
            <person name="van der Linden H."/>
            <person name="Goris M.G.A."/>
            <person name="Hartskeerl R.A."/>
            <person name="Vinetz J.M."/>
            <person name="Sutton G.G."/>
            <person name="Nelson W.C."/>
            <person name="Fouts D.E."/>
        </authorList>
    </citation>
    <scope>NUCLEOTIDE SEQUENCE [LARGE SCALE GENOMIC DNA]</scope>
    <source>
        <strain evidence="4">BUT 6</strain>
    </source>
</reference>
<evidence type="ECO:0000313" key="4">
    <source>
        <dbReference type="EMBL" id="EPG75419.1"/>
    </source>
</evidence>
<dbReference type="PANTHER" id="PTHR24322">
    <property type="entry name" value="PKSB"/>
    <property type="match status" value="1"/>
</dbReference>
<dbReference type="AlphaFoldDB" id="S3V461"/>
<protein>
    <submittedName>
        <fullName evidence="4">KR domain protein</fullName>
    </submittedName>
</protein>
<dbReference type="PRINTS" id="PR00081">
    <property type="entry name" value="GDHRDH"/>
</dbReference>
<dbReference type="STRING" id="1193011.LEP1GSC058_1901"/>
<comment type="caution">
    <text evidence="4">The sequence shown here is derived from an EMBL/GenBank/DDBJ whole genome shotgun (WGS) entry which is preliminary data.</text>
</comment>
<comment type="similarity">
    <text evidence="1 3">Belongs to the short-chain dehydrogenases/reductases (SDR) family.</text>
</comment>
<dbReference type="PROSITE" id="PS00061">
    <property type="entry name" value="ADH_SHORT"/>
    <property type="match status" value="1"/>
</dbReference>
<dbReference type="InterPro" id="IPR036291">
    <property type="entry name" value="NAD(P)-bd_dom_sf"/>
</dbReference>
<dbReference type="OrthoDB" id="9806974at2"/>